<dbReference type="PATRIC" id="fig|1045004.4.peg.1233"/>
<keyword evidence="3 11" id="KW-1003">Cell membrane</keyword>
<comment type="catalytic activity">
    <reaction evidence="11">
        <text>K(+)(in) + H(+)(in) = K(+)(out) + H(+)(out)</text>
        <dbReference type="Rhea" id="RHEA:28490"/>
        <dbReference type="ChEBI" id="CHEBI:15378"/>
        <dbReference type="ChEBI" id="CHEBI:29103"/>
    </reaction>
</comment>
<comment type="function">
    <text evidence="11">Transport of potassium into the cell. Likely operates as a K(+):H(+) symporter.</text>
</comment>
<evidence type="ECO:0000256" key="10">
    <source>
        <dbReference type="ARBA" id="ARBA00023136"/>
    </source>
</evidence>
<dbReference type="EMBL" id="AFVZ01000001">
    <property type="protein sequence ID" value="EHN59333.1"/>
    <property type="molecule type" value="Genomic_DNA"/>
</dbReference>
<dbReference type="InterPro" id="IPR053952">
    <property type="entry name" value="K_trans_C"/>
</dbReference>
<keyword evidence="4 11" id="KW-0633">Potassium transport</keyword>
<comment type="caution">
    <text evidence="14">The sequence shown here is derived from an EMBL/GenBank/DDBJ whole genome shotgun (WGS) entry which is preliminary data.</text>
</comment>
<evidence type="ECO:0000256" key="7">
    <source>
        <dbReference type="ARBA" id="ARBA00022958"/>
    </source>
</evidence>
<feature type="domain" description="K+ potassium transporter C-terminal" evidence="13">
    <location>
        <begin position="484"/>
        <end position="644"/>
    </location>
</feature>
<dbReference type="HOGENOM" id="CLU_008142_4_1_9"/>
<protein>
    <recommendedName>
        <fullName evidence="11">Probable potassium transport system protein Kup</fullName>
    </recommendedName>
</protein>
<name>G9WFP1_9LACO</name>
<evidence type="ECO:0000313" key="14">
    <source>
        <dbReference type="EMBL" id="EHN59333.1"/>
    </source>
</evidence>
<evidence type="ECO:0000256" key="6">
    <source>
        <dbReference type="ARBA" id="ARBA00022847"/>
    </source>
</evidence>
<evidence type="ECO:0000256" key="5">
    <source>
        <dbReference type="ARBA" id="ARBA00022692"/>
    </source>
</evidence>
<feature type="domain" description="K+ potassium transporter integral membrane" evidence="12">
    <location>
        <begin position="15"/>
        <end position="458"/>
    </location>
</feature>
<feature type="transmembrane region" description="Helical" evidence="11">
    <location>
        <begin position="98"/>
        <end position="122"/>
    </location>
</feature>
<keyword evidence="15" id="KW-1185">Reference proteome</keyword>
<dbReference type="eggNOG" id="COG3158">
    <property type="taxonomic scope" value="Bacteria"/>
</dbReference>
<keyword evidence="6 11" id="KW-0769">Symport</keyword>
<organism evidence="14 15">
    <name type="scientific">Oenococcus kitaharae DSM 17330</name>
    <dbReference type="NCBI Taxonomy" id="1045004"/>
    <lineage>
        <taxon>Bacteria</taxon>
        <taxon>Bacillati</taxon>
        <taxon>Bacillota</taxon>
        <taxon>Bacilli</taxon>
        <taxon>Lactobacillales</taxon>
        <taxon>Lactobacillaceae</taxon>
        <taxon>Oenococcus</taxon>
    </lineage>
</organism>
<evidence type="ECO:0000256" key="8">
    <source>
        <dbReference type="ARBA" id="ARBA00022989"/>
    </source>
</evidence>
<feature type="transmembrane region" description="Helical" evidence="11">
    <location>
        <begin position="291"/>
        <end position="322"/>
    </location>
</feature>
<evidence type="ECO:0000256" key="3">
    <source>
        <dbReference type="ARBA" id="ARBA00022475"/>
    </source>
</evidence>
<gene>
    <name evidence="11" type="primary">kup</name>
    <name evidence="14" type="ORF">OKIT_1250</name>
</gene>
<dbReference type="PANTHER" id="PTHR30540:SF83">
    <property type="entry name" value="K+ POTASSIUM TRANSPORTER"/>
    <property type="match status" value="1"/>
</dbReference>
<comment type="similarity">
    <text evidence="11">Belongs to the HAK/KUP transporter (TC 2.A.72) family.</text>
</comment>
<dbReference type="InterPro" id="IPR053951">
    <property type="entry name" value="K_trans_N"/>
</dbReference>
<dbReference type="Proteomes" id="UP000004959">
    <property type="component" value="Chromosome"/>
</dbReference>
<accession>G9WFP1</accession>
<dbReference type="AlphaFoldDB" id="G9WFP1"/>
<evidence type="ECO:0000259" key="12">
    <source>
        <dbReference type="Pfam" id="PF02705"/>
    </source>
</evidence>
<comment type="subcellular location">
    <subcellularLocation>
        <location evidence="11">Cell membrane</location>
        <topology evidence="11">Multi-pass membrane protein</topology>
    </subcellularLocation>
    <subcellularLocation>
        <location evidence="1">Membrane</location>
        <topology evidence="1">Multi-pass membrane protein</topology>
    </subcellularLocation>
</comment>
<feature type="transmembrane region" description="Helical" evidence="11">
    <location>
        <begin position="172"/>
        <end position="197"/>
    </location>
</feature>
<dbReference type="Pfam" id="PF02705">
    <property type="entry name" value="K_trans"/>
    <property type="match status" value="1"/>
</dbReference>
<evidence type="ECO:0000256" key="1">
    <source>
        <dbReference type="ARBA" id="ARBA00004141"/>
    </source>
</evidence>
<dbReference type="RefSeq" id="WP_007746192.1">
    <property type="nucleotide sequence ID" value="NZ_CM001398.1"/>
</dbReference>
<feature type="transmembrane region" description="Helical" evidence="11">
    <location>
        <begin position="398"/>
        <end position="420"/>
    </location>
</feature>
<keyword evidence="7 11" id="KW-0630">Potassium</keyword>
<sequence length="671" mass="75593">MKNKNHFSKKTIGGLIALGIVYGDIGTSPLYVMNAIVSDAGGLKNADSTYIIGCLSLIFWTLMLITTIKYVLLAMQADNHHEGGIFSLYALVRNRAKWLILPALIGGAALLADGTLTPAVTVTSAIEGLKGEQIGIVRFGQSQWPVILTVTIILLFVFLFQRLGASSIGKLFGPLMLIWFSFIGIFGLINLFGHWEILKALSPIYGIQVLFSPDNKMGFFILGSIFLATTGAEALYSDMGHVGKANIYRTWPLVYLSLMLSYFGQGAWVISQNKNSIGEANPFYSMLPADWHAAAIIIATIAAIIASQALITGSFTLVSEAIGLKLLPRLKITYPGKIKSQSYIASVNWLLCLTTLIIVWLFQTSDHMEAAYGLAITVTMLMTTLLLHQFLMMNKHRLLASVFVIFFGFLEGVFLISSLIKFVHGGYLTLLITLVILMVMIFWHFGNEIRRSYTADSQYLSLKEATPKLQQLSDDNSLPLYATNLIYMNRVKDNYQIKRHVLYSIFDERPKRAKVYWFFTVNQTDYPYGASYTVDMLGTRNIVDVQLYLGFKKSQHITRYLRRIVNDLIEADVIDRQVPRYSTIPDRQVGDFRFVLLNQRVQDLNFLPNIKRLDKFLISGRLFLQRITASQPAWYGLEFSEFVEETVPLFMSESSRIDLIRTETKNQDQGS</sequence>
<dbReference type="OrthoDB" id="9805577at2"/>
<dbReference type="Pfam" id="PF22776">
    <property type="entry name" value="K_trans_C"/>
    <property type="match status" value="1"/>
</dbReference>
<evidence type="ECO:0000259" key="13">
    <source>
        <dbReference type="Pfam" id="PF22776"/>
    </source>
</evidence>
<keyword evidence="2 11" id="KW-0813">Transport</keyword>
<feature type="transmembrane region" description="Helical" evidence="11">
    <location>
        <begin position="12"/>
        <end position="37"/>
    </location>
</feature>
<dbReference type="InterPro" id="IPR003855">
    <property type="entry name" value="K+_transporter"/>
</dbReference>
<dbReference type="GO" id="GO:0015293">
    <property type="term" value="F:symporter activity"/>
    <property type="evidence" value="ECO:0007669"/>
    <property type="project" value="UniProtKB-UniRule"/>
</dbReference>
<dbReference type="InterPro" id="IPR023051">
    <property type="entry name" value="Kup"/>
</dbReference>
<evidence type="ECO:0000313" key="15">
    <source>
        <dbReference type="Proteomes" id="UP000004959"/>
    </source>
</evidence>
<feature type="transmembrane region" description="Helical" evidence="11">
    <location>
        <begin position="142"/>
        <end position="160"/>
    </location>
</feature>
<keyword evidence="10 11" id="KW-0472">Membrane</keyword>
<reference evidence="14 15" key="1">
    <citation type="journal article" date="2012" name="PLoS ONE">
        <title>Functional divergence in the genus oenococcus as predicted by genome sequencing of the newly-described species, Oenococcus kitaharae.</title>
        <authorList>
            <person name="Borneman A.R."/>
            <person name="McCarthy J.M."/>
            <person name="Chambers P.J."/>
            <person name="Bartowsky E.J."/>
        </authorList>
    </citation>
    <scope>NUCLEOTIDE SEQUENCE [LARGE SCALE GENOMIC DNA]</scope>
    <source>
        <strain evidence="15">DSM17330</strain>
    </source>
</reference>
<feature type="transmembrane region" description="Helical" evidence="11">
    <location>
        <begin position="49"/>
        <end position="72"/>
    </location>
</feature>
<keyword evidence="9 11" id="KW-0406">Ion transport</keyword>
<dbReference type="GO" id="GO:0005886">
    <property type="term" value="C:plasma membrane"/>
    <property type="evidence" value="ECO:0007669"/>
    <property type="project" value="UniProtKB-SubCell"/>
</dbReference>
<keyword evidence="5 11" id="KW-0812">Transmembrane</keyword>
<evidence type="ECO:0000256" key="9">
    <source>
        <dbReference type="ARBA" id="ARBA00023065"/>
    </source>
</evidence>
<evidence type="ECO:0000256" key="4">
    <source>
        <dbReference type="ARBA" id="ARBA00022538"/>
    </source>
</evidence>
<feature type="transmembrane region" description="Helical" evidence="11">
    <location>
        <begin position="370"/>
        <end position="391"/>
    </location>
</feature>
<feature type="transmembrane region" description="Helical" evidence="11">
    <location>
        <begin position="217"/>
        <end position="236"/>
    </location>
</feature>
<feature type="transmembrane region" description="Helical" evidence="11">
    <location>
        <begin position="248"/>
        <end position="271"/>
    </location>
</feature>
<dbReference type="HAMAP" id="MF_01522">
    <property type="entry name" value="Kup"/>
    <property type="match status" value="1"/>
</dbReference>
<dbReference type="GO" id="GO:0015079">
    <property type="term" value="F:potassium ion transmembrane transporter activity"/>
    <property type="evidence" value="ECO:0007669"/>
    <property type="project" value="UniProtKB-UniRule"/>
</dbReference>
<feature type="transmembrane region" description="Helical" evidence="11">
    <location>
        <begin position="426"/>
        <end position="445"/>
    </location>
</feature>
<dbReference type="PANTHER" id="PTHR30540">
    <property type="entry name" value="OSMOTIC STRESS POTASSIUM TRANSPORTER"/>
    <property type="match status" value="1"/>
</dbReference>
<evidence type="ECO:0000256" key="11">
    <source>
        <dbReference type="HAMAP-Rule" id="MF_01522"/>
    </source>
</evidence>
<evidence type="ECO:0000256" key="2">
    <source>
        <dbReference type="ARBA" id="ARBA00022448"/>
    </source>
</evidence>
<feature type="transmembrane region" description="Helical" evidence="11">
    <location>
        <begin position="343"/>
        <end position="364"/>
    </location>
</feature>
<keyword evidence="8 11" id="KW-1133">Transmembrane helix</keyword>
<proteinExistence type="inferred from homology"/>